<evidence type="ECO:0000256" key="3">
    <source>
        <dbReference type="ARBA" id="ARBA00022801"/>
    </source>
</evidence>
<feature type="active site" description="Charge relay system" evidence="5">
    <location>
        <position position="156"/>
    </location>
</feature>
<sequence>MALPHRSVLVAVATLAMVAAATPAMAAEPVGTIRSAGGTTAIEGSYIVVFKDSEVSRSTVGSSVDRLLRRHGGATARTYSAAVRGAELRVSARAAARIAADPAVAYVEQNHTVSIAATQSNPPSWGLDRIDQRNLPLNNSYTYPNTAANVTSYIIDTGIRTTHSDFGGRAIWGTNTVDSNNTDCNGHGTHVAGTVGGSAYGVAKGSRLVAVKVLNCSGSGTNAGVIAGIDWVTANAVKPAVANMSLGGGANTAVDNAIVNSINSGVTYAVAAGNGNLFGQRQNACNYSPARAEPAITVGAIQNNDAAASFSNYGTCVDILAPGVSITSAWHTNDTATNTISGTSMASPHVAGVAALVLSTNPSWTPLQVRNHLVDTATPNVATNVGTGTPNRLLHVVNGDTPPPANDFSVSVSPTSGSTSPGGSVTTTVATATTNGSAQSVSLSASGLPSGATASFSPATVTSGGSSTLTIGTTASTPAGTYTVTVTGTAASGAKTATYSLTVTGSGSGGCTGTNGTDVTIPDAGSAVTSSITISGCNRNASSTSTVAVNIVHTYRGDLVIDLLAPDGSSYRLKNNNIFDSADNVNATYQVNLSSEAANGTWRLQVRDAYAGDTGYLNTWTLTL</sequence>
<dbReference type="InterPro" id="IPR037045">
    <property type="entry name" value="S8pro/Inhibitor_I9_sf"/>
</dbReference>
<dbReference type="Gene3D" id="2.60.120.260">
    <property type="entry name" value="Galactose-binding domain-like"/>
    <property type="match status" value="1"/>
</dbReference>
<dbReference type="InterPro" id="IPR008979">
    <property type="entry name" value="Galactose-bd-like_sf"/>
</dbReference>
<protein>
    <recommendedName>
        <fullName evidence="9">P/Homo B domain-containing protein</fullName>
    </recommendedName>
</protein>
<dbReference type="PROSITE" id="PS00136">
    <property type="entry name" value="SUBTILASE_ASP"/>
    <property type="match status" value="1"/>
</dbReference>
<dbReference type="Pfam" id="PF01483">
    <property type="entry name" value="P_proprotein"/>
    <property type="match status" value="1"/>
</dbReference>
<evidence type="ECO:0000256" key="5">
    <source>
        <dbReference type="PROSITE-ProRule" id="PRU01240"/>
    </source>
</evidence>
<evidence type="ECO:0000256" key="7">
    <source>
        <dbReference type="SAM" id="MobiDB-lite"/>
    </source>
</evidence>
<dbReference type="Gene3D" id="3.30.70.80">
    <property type="entry name" value="Peptidase S8 propeptide/proteinase inhibitor I9"/>
    <property type="match status" value="1"/>
</dbReference>
<keyword evidence="8" id="KW-0732">Signal</keyword>
<feature type="chain" id="PRO_5046303672" description="P/Homo B domain-containing protein" evidence="8">
    <location>
        <begin position="27"/>
        <end position="624"/>
    </location>
</feature>
<keyword evidence="11" id="KW-1185">Reference proteome</keyword>
<proteinExistence type="inferred from homology"/>
<gene>
    <name evidence="10" type="ORF">Vqi01_29180</name>
</gene>
<evidence type="ECO:0000256" key="6">
    <source>
        <dbReference type="RuleBase" id="RU003355"/>
    </source>
</evidence>
<feature type="compositionally biased region" description="Low complexity" evidence="7">
    <location>
        <begin position="409"/>
        <end position="429"/>
    </location>
</feature>
<dbReference type="Pfam" id="PF05922">
    <property type="entry name" value="Inhibitor_I9"/>
    <property type="match status" value="1"/>
</dbReference>
<dbReference type="InterPro" id="IPR000209">
    <property type="entry name" value="Peptidase_S8/S53_dom"/>
</dbReference>
<dbReference type="PRINTS" id="PR00723">
    <property type="entry name" value="SUBTILISIN"/>
</dbReference>
<dbReference type="Gene3D" id="3.40.50.200">
    <property type="entry name" value="Peptidase S8/S53 domain"/>
    <property type="match status" value="1"/>
</dbReference>
<evidence type="ECO:0000256" key="1">
    <source>
        <dbReference type="ARBA" id="ARBA00011073"/>
    </source>
</evidence>
<dbReference type="Proteomes" id="UP000653076">
    <property type="component" value="Unassembled WGS sequence"/>
</dbReference>
<feature type="active site" description="Charge relay system" evidence="5">
    <location>
        <position position="344"/>
    </location>
</feature>
<dbReference type="PANTHER" id="PTHR43806:SF11">
    <property type="entry name" value="CEREVISIN-RELATED"/>
    <property type="match status" value="1"/>
</dbReference>
<dbReference type="SUPFAM" id="SSF49785">
    <property type="entry name" value="Galactose-binding domain-like"/>
    <property type="match status" value="1"/>
</dbReference>
<dbReference type="InterPro" id="IPR034193">
    <property type="entry name" value="PCSK9_ProteinaseK-like"/>
</dbReference>
<name>A0ABQ4JCL6_9ACTN</name>
<dbReference type="InterPro" id="IPR010259">
    <property type="entry name" value="S8pro/Inhibitor_I9"/>
</dbReference>
<comment type="similarity">
    <text evidence="1 5 6">Belongs to the peptidase S8 family.</text>
</comment>
<dbReference type="EMBL" id="BOPC01000037">
    <property type="protein sequence ID" value="GIJ27756.1"/>
    <property type="molecule type" value="Genomic_DNA"/>
</dbReference>
<evidence type="ECO:0000256" key="8">
    <source>
        <dbReference type="SAM" id="SignalP"/>
    </source>
</evidence>
<organism evidence="10 11">
    <name type="scientific">Micromonospora qiuiae</name>
    <dbReference type="NCBI Taxonomy" id="502268"/>
    <lineage>
        <taxon>Bacteria</taxon>
        <taxon>Bacillati</taxon>
        <taxon>Actinomycetota</taxon>
        <taxon>Actinomycetes</taxon>
        <taxon>Micromonosporales</taxon>
        <taxon>Micromonosporaceae</taxon>
        <taxon>Micromonospora</taxon>
    </lineage>
</organism>
<dbReference type="InterPro" id="IPR023828">
    <property type="entry name" value="Peptidase_S8_Ser-AS"/>
</dbReference>
<reference evidence="10 11" key="1">
    <citation type="submission" date="2021-01" db="EMBL/GenBank/DDBJ databases">
        <title>Whole genome shotgun sequence of Verrucosispora qiuiae NBRC 106684.</title>
        <authorList>
            <person name="Komaki H."/>
            <person name="Tamura T."/>
        </authorList>
    </citation>
    <scope>NUCLEOTIDE SEQUENCE [LARGE SCALE GENOMIC DNA]</scope>
    <source>
        <strain evidence="10 11">NBRC 106684</strain>
    </source>
</reference>
<dbReference type="InterPro" id="IPR022398">
    <property type="entry name" value="Peptidase_S8_His-AS"/>
</dbReference>
<dbReference type="PROSITE" id="PS51829">
    <property type="entry name" value="P_HOMO_B"/>
    <property type="match status" value="1"/>
</dbReference>
<dbReference type="InterPro" id="IPR015500">
    <property type="entry name" value="Peptidase_S8_subtilisin-rel"/>
</dbReference>
<dbReference type="RefSeq" id="WP_204035313.1">
    <property type="nucleotide sequence ID" value="NZ_BOPC01000037.1"/>
</dbReference>
<dbReference type="SUPFAM" id="SSF54897">
    <property type="entry name" value="Protease propeptides/inhibitors"/>
    <property type="match status" value="1"/>
</dbReference>
<dbReference type="InterPro" id="IPR036852">
    <property type="entry name" value="Peptidase_S8/S53_dom_sf"/>
</dbReference>
<accession>A0ABQ4JCL6</accession>
<keyword evidence="4 5" id="KW-0720">Serine protease</keyword>
<feature type="active site" description="Charge relay system" evidence="5">
    <location>
        <position position="187"/>
    </location>
</feature>
<dbReference type="PROSITE" id="PS00137">
    <property type="entry name" value="SUBTILASE_HIS"/>
    <property type="match status" value="1"/>
</dbReference>
<comment type="caution">
    <text evidence="10">The sequence shown here is derived from an EMBL/GenBank/DDBJ whole genome shotgun (WGS) entry which is preliminary data.</text>
</comment>
<feature type="region of interest" description="Disordered" evidence="7">
    <location>
        <begin position="400"/>
        <end position="429"/>
    </location>
</feature>
<dbReference type="PROSITE" id="PS00138">
    <property type="entry name" value="SUBTILASE_SER"/>
    <property type="match status" value="1"/>
</dbReference>
<evidence type="ECO:0000259" key="9">
    <source>
        <dbReference type="PROSITE" id="PS51829"/>
    </source>
</evidence>
<dbReference type="InterPro" id="IPR050131">
    <property type="entry name" value="Peptidase_S8_subtilisin-like"/>
</dbReference>
<dbReference type="InterPro" id="IPR023827">
    <property type="entry name" value="Peptidase_S8_Asp-AS"/>
</dbReference>
<keyword evidence="3 5" id="KW-0378">Hydrolase</keyword>
<dbReference type="CDD" id="cd04077">
    <property type="entry name" value="Peptidases_S8_PCSK9_ProteinaseK_like"/>
    <property type="match status" value="1"/>
</dbReference>
<dbReference type="PROSITE" id="PS51892">
    <property type="entry name" value="SUBTILASE"/>
    <property type="match status" value="1"/>
</dbReference>
<dbReference type="PANTHER" id="PTHR43806">
    <property type="entry name" value="PEPTIDASE S8"/>
    <property type="match status" value="1"/>
</dbReference>
<evidence type="ECO:0000256" key="2">
    <source>
        <dbReference type="ARBA" id="ARBA00022670"/>
    </source>
</evidence>
<feature type="domain" description="P/Homo B" evidence="9">
    <location>
        <begin position="502"/>
        <end position="624"/>
    </location>
</feature>
<evidence type="ECO:0000313" key="11">
    <source>
        <dbReference type="Proteomes" id="UP000653076"/>
    </source>
</evidence>
<evidence type="ECO:0000256" key="4">
    <source>
        <dbReference type="ARBA" id="ARBA00022825"/>
    </source>
</evidence>
<evidence type="ECO:0000313" key="10">
    <source>
        <dbReference type="EMBL" id="GIJ27756.1"/>
    </source>
</evidence>
<dbReference type="Pfam" id="PF00082">
    <property type="entry name" value="Peptidase_S8"/>
    <property type="match status" value="1"/>
</dbReference>
<dbReference type="InterPro" id="IPR002884">
    <property type="entry name" value="P_dom"/>
</dbReference>
<keyword evidence="2 5" id="KW-0645">Protease</keyword>
<dbReference type="SUPFAM" id="SSF52743">
    <property type="entry name" value="Subtilisin-like"/>
    <property type="match status" value="1"/>
</dbReference>
<feature type="signal peptide" evidence="8">
    <location>
        <begin position="1"/>
        <end position="26"/>
    </location>
</feature>